<protein>
    <recommendedName>
        <fullName evidence="3">UNC-45/Cro1/She4 central domain-containing protein</fullName>
    </recommendedName>
</protein>
<dbReference type="EMBL" id="QKRW01000004">
    <property type="protein sequence ID" value="RAL67340.1"/>
    <property type="molecule type" value="Genomic_DNA"/>
</dbReference>
<reference evidence="1 2" key="1">
    <citation type="submission" date="2018-06" db="EMBL/GenBank/DDBJ databases">
        <title>Genome Sequence of the Brown Rot Fungal Pathogen Monilinia fructigena.</title>
        <authorList>
            <person name="Landi L."/>
            <person name="De Miccolis Angelini R.M."/>
            <person name="Pollastro S."/>
            <person name="Abate D."/>
            <person name="Faretra F."/>
            <person name="Romanazzi G."/>
        </authorList>
    </citation>
    <scope>NUCLEOTIDE SEQUENCE [LARGE SCALE GENOMIC DNA]</scope>
    <source>
        <strain evidence="1 2">Mfrg269</strain>
    </source>
</reference>
<dbReference type="AlphaFoldDB" id="A0A395J4C7"/>
<evidence type="ECO:0000313" key="2">
    <source>
        <dbReference type="Proteomes" id="UP000249056"/>
    </source>
</evidence>
<accession>A0A395J4C7</accession>
<gene>
    <name evidence="1" type="ORF">DID88_008099</name>
</gene>
<evidence type="ECO:0008006" key="3">
    <source>
        <dbReference type="Google" id="ProtNLM"/>
    </source>
</evidence>
<name>A0A395J4C7_9HELO</name>
<evidence type="ECO:0000313" key="1">
    <source>
        <dbReference type="EMBL" id="RAL67340.1"/>
    </source>
</evidence>
<dbReference type="OrthoDB" id="5574718at2759"/>
<comment type="caution">
    <text evidence="1">The sequence shown here is derived from an EMBL/GenBank/DDBJ whole genome shotgun (WGS) entry which is preliminary data.</text>
</comment>
<sequence>MCKEDEEEMRHRGVVCILNVLTAPNKVGEWGTKKVKENGGLEALKECLKKSRGQQVLEITVEALKKLIGDDGPGKLLEG</sequence>
<keyword evidence="2" id="KW-1185">Reference proteome</keyword>
<proteinExistence type="predicted"/>
<organism evidence="1 2">
    <name type="scientific">Monilinia fructigena</name>
    <dbReference type="NCBI Taxonomy" id="38457"/>
    <lineage>
        <taxon>Eukaryota</taxon>
        <taxon>Fungi</taxon>
        <taxon>Dikarya</taxon>
        <taxon>Ascomycota</taxon>
        <taxon>Pezizomycotina</taxon>
        <taxon>Leotiomycetes</taxon>
        <taxon>Helotiales</taxon>
        <taxon>Sclerotiniaceae</taxon>
        <taxon>Monilinia</taxon>
    </lineage>
</organism>
<dbReference type="Proteomes" id="UP000249056">
    <property type="component" value="Unassembled WGS sequence"/>
</dbReference>